<feature type="transmembrane region" description="Helical" evidence="2">
    <location>
        <begin position="626"/>
        <end position="647"/>
    </location>
</feature>
<feature type="compositionally biased region" description="Basic residues" evidence="1">
    <location>
        <begin position="113"/>
        <end position="129"/>
    </location>
</feature>
<feature type="region of interest" description="Disordered" evidence="1">
    <location>
        <begin position="498"/>
        <end position="542"/>
    </location>
</feature>
<feature type="region of interest" description="Disordered" evidence="1">
    <location>
        <begin position="247"/>
        <end position="285"/>
    </location>
</feature>
<feature type="compositionally biased region" description="Polar residues" evidence="1">
    <location>
        <begin position="153"/>
        <end position="169"/>
    </location>
</feature>
<organism evidence="3">
    <name type="scientific">Pithovirus LCPAC302</name>
    <dbReference type="NCBI Taxonomy" id="2506593"/>
    <lineage>
        <taxon>Viruses</taxon>
        <taxon>Pithoviruses</taxon>
    </lineage>
</organism>
<proteinExistence type="predicted"/>
<feature type="region of interest" description="Disordered" evidence="1">
    <location>
        <begin position="81"/>
        <end position="200"/>
    </location>
</feature>
<dbReference type="Pfam" id="PF19071">
    <property type="entry name" value="DUF5767"/>
    <property type="match status" value="1"/>
</dbReference>
<sequence length="790" mass="88992">MSNVSNVDLSNELTNQSNRLSSAIPLTNNLSYSLAPLGPINQESNTLTSIRPLNSLPPININTNGSINSNLPIIPLQNITSSIRSPGNRSPGNRSPGNRSPGNRRYLGNRSPNNRRSHGNRSPGNRRNRSSWNRSPRNRSPANNRSPRNIPPENNQDDNYINENISQENIPPEDISQENIPPEDISQENIPPENNQDDNYINENIEDYINSEINNEINIENNIPQINIPELPDINSHVNSGLEQLNEISNNSRVTNNRRNERRNILNNPPSKPLPSTPIQSPRDNTPITIEGIIIDRDSIPSLSNTDINDTVIEIPDIQESEEMMPSLPIISEEKLIPDLDETIPSPLISAASPTFNNENTAPPVIQDFQRELTNSSSETTDENTPLIENNRISRIVSSPQYSRLSSEGSSSPESSEEPDVISMEDTSNRNEEENVTDVPNIIINEDIDNENDNNVEEDNNTENNVEEDINTENNVEEDINGSSVSPEFVNIPINVIPNTNNNRSESQFERPIYGTRTTRPQQPRTPRTRRKTNPKKRRRVRRRVKIPKPVQPAQSTIPDYESMSQAEQASRHADFNVKFGILRKAYPQFNIPYFDDSVSLEIKHRHYERYVRQIHIDNSVGNYKVYLIILFACIELFCVKILGLNLGGYTFNQMALLNKYERLLIELGEKSYGSIGSSWPVETRIVFMALFNAIIFLIIRLFSAYLGPGLGNIIHQIVNSFMNKEDPSDQIKKAQNMSLGEPGESDSVPDIPPKNNGFDFGSLMNGLSGMFGGSNNSRPRANRRPTYTE</sequence>
<reference evidence="3" key="1">
    <citation type="journal article" date="2019" name="MBio">
        <title>Virus Genomes from Deep Sea Sediments Expand the Ocean Megavirome and Support Independent Origins of Viral Gigantism.</title>
        <authorList>
            <person name="Backstrom D."/>
            <person name="Yutin N."/>
            <person name="Jorgensen S.L."/>
            <person name="Dharamshi J."/>
            <person name="Homa F."/>
            <person name="Zaremba-Niedwiedzka K."/>
            <person name="Spang A."/>
            <person name="Wolf Y.I."/>
            <person name="Koonin E.V."/>
            <person name="Ettema T.J."/>
        </authorList>
    </citation>
    <scope>NUCLEOTIDE SEQUENCE</scope>
</reference>
<evidence type="ECO:0000256" key="1">
    <source>
        <dbReference type="SAM" id="MobiDB-lite"/>
    </source>
</evidence>
<feature type="compositionally biased region" description="Polar residues" evidence="1">
    <location>
        <begin position="81"/>
        <end position="101"/>
    </location>
</feature>
<feature type="compositionally biased region" description="Low complexity" evidence="1">
    <location>
        <begin position="374"/>
        <end position="385"/>
    </location>
</feature>
<dbReference type="InterPro" id="IPR043910">
    <property type="entry name" value="DUF5767"/>
</dbReference>
<keyword evidence="2" id="KW-0812">Transmembrane</keyword>
<evidence type="ECO:0000313" key="3">
    <source>
        <dbReference type="EMBL" id="QBK91593.1"/>
    </source>
</evidence>
<feature type="region of interest" description="Disordered" evidence="1">
    <location>
        <begin position="738"/>
        <end position="790"/>
    </location>
</feature>
<feature type="compositionally biased region" description="Low complexity" evidence="1">
    <location>
        <begin position="516"/>
        <end position="526"/>
    </location>
</feature>
<name>A0A481Z6T6_9VIRU</name>
<keyword evidence="2" id="KW-1133">Transmembrane helix</keyword>
<gene>
    <name evidence="3" type="ORF">LCPAC302_02130</name>
</gene>
<protein>
    <submittedName>
        <fullName evidence="3">Uncharacterized protein</fullName>
    </submittedName>
</protein>
<feature type="compositionally biased region" description="Polar residues" evidence="1">
    <location>
        <begin position="387"/>
        <end position="405"/>
    </location>
</feature>
<feature type="region of interest" description="Disordered" evidence="1">
    <location>
        <begin position="374"/>
        <end position="486"/>
    </location>
</feature>
<feature type="transmembrane region" description="Helical" evidence="2">
    <location>
        <begin position="686"/>
        <end position="707"/>
    </location>
</feature>
<accession>A0A481Z6T6</accession>
<feature type="compositionally biased region" description="Low complexity" evidence="1">
    <location>
        <begin position="130"/>
        <end position="152"/>
    </location>
</feature>
<feature type="compositionally biased region" description="Acidic residues" evidence="1">
    <location>
        <begin position="446"/>
        <end position="480"/>
    </location>
</feature>
<keyword evidence="2" id="KW-0472">Membrane</keyword>
<evidence type="ECO:0000256" key="2">
    <source>
        <dbReference type="SAM" id="Phobius"/>
    </source>
</evidence>
<dbReference type="EMBL" id="MK500550">
    <property type="protein sequence ID" value="QBK91593.1"/>
    <property type="molecule type" value="Genomic_DNA"/>
</dbReference>
<feature type="compositionally biased region" description="Basic residues" evidence="1">
    <location>
        <begin position="527"/>
        <end position="542"/>
    </location>
</feature>